<name>A0A137P851_CONC2</name>
<keyword evidence="4" id="KW-1185">Reference proteome</keyword>
<feature type="region of interest" description="Disordered" evidence="1">
    <location>
        <begin position="128"/>
        <end position="157"/>
    </location>
</feature>
<feature type="domain" description="Stc1" evidence="2">
    <location>
        <begin position="12"/>
        <end position="99"/>
    </location>
</feature>
<sequence>MKLIHSYNSYIQCNVCAKLLDISQYSNTSLRKFGYFNPQNSKLVKRNLRDNRIKITCKNCTAKPREYIVCSICNTKKLINCFSKNQRKRVPFVKCLQCSEEIAQFNPNELINILNSMGENMIIDDARSSVNESGSSESSTFNSLHQNEPLSTSNVRLSKEIAPISPSTSQLSQESSTHKEANLCKKFQKLTLKELLAIDKYNID</sequence>
<gene>
    <name evidence="3" type="ORF">CONCODRAFT_70062</name>
</gene>
<feature type="compositionally biased region" description="Low complexity" evidence="1">
    <location>
        <begin position="128"/>
        <end position="143"/>
    </location>
</feature>
<reference evidence="3 4" key="1">
    <citation type="journal article" date="2015" name="Genome Biol. Evol.">
        <title>Phylogenomic analyses indicate that early fungi evolved digesting cell walls of algal ancestors of land plants.</title>
        <authorList>
            <person name="Chang Y."/>
            <person name="Wang S."/>
            <person name="Sekimoto S."/>
            <person name="Aerts A.L."/>
            <person name="Choi C."/>
            <person name="Clum A."/>
            <person name="LaButti K.M."/>
            <person name="Lindquist E.A."/>
            <person name="Yee Ngan C."/>
            <person name="Ohm R.A."/>
            <person name="Salamov A.A."/>
            <person name="Grigoriev I.V."/>
            <person name="Spatafora J.W."/>
            <person name="Berbee M.L."/>
        </authorList>
    </citation>
    <scope>NUCLEOTIDE SEQUENCE [LARGE SCALE GENOMIC DNA]</scope>
    <source>
        <strain evidence="3 4">NRRL 28638</strain>
    </source>
</reference>
<protein>
    <recommendedName>
        <fullName evidence="2">Stc1 domain-containing protein</fullName>
    </recommendedName>
</protein>
<dbReference type="EMBL" id="KQ964482">
    <property type="protein sequence ID" value="KXN71162.1"/>
    <property type="molecule type" value="Genomic_DNA"/>
</dbReference>
<dbReference type="InterPro" id="IPR024630">
    <property type="entry name" value="Stc1"/>
</dbReference>
<proteinExistence type="predicted"/>
<dbReference type="Proteomes" id="UP000070444">
    <property type="component" value="Unassembled WGS sequence"/>
</dbReference>
<evidence type="ECO:0000313" key="3">
    <source>
        <dbReference type="EMBL" id="KXN71162.1"/>
    </source>
</evidence>
<evidence type="ECO:0000259" key="2">
    <source>
        <dbReference type="Pfam" id="PF12898"/>
    </source>
</evidence>
<accession>A0A137P851</accession>
<dbReference type="Pfam" id="PF12898">
    <property type="entry name" value="Stc1"/>
    <property type="match status" value="1"/>
</dbReference>
<feature type="compositionally biased region" description="Polar residues" evidence="1">
    <location>
        <begin position="144"/>
        <end position="156"/>
    </location>
</feature>
<organism evidence="3 4">
    <name type="scientific">Conidiobolus coronatus (strain ATCC 28846 / CBS 209.66 / NRRL 28638)</name>
    <name type="common">Delacroixia coronata</name>
    <dbReference type="NCBI Taxonomy" id="796925"/>
    <lineage>
        <taxon>Eukaryota</taxon>
        <taxon>Fungi</taxon>
        <taxon>Fungi incertae sedis</taxon>
        <taxon>Zoopagomycota</taxon>
        <taxon>Entomophthoromycotina</taxon>
        <taxon>Entomophthoromycetes</taxon>
        <taxon>Entomophthorales</taxon>
        <taxon>Ancylistaceae</taxon>
        <taxon>Conidiobolus</taxon>
    </lineage>
</organism>
<evidence type="ECO:0000313" key="4">
    <source>
        <dbReference type="Proteomes" id="UP000070444"/>
    </source>
</evidence>
<dbReference type="AlphaFoldDB" id="A0A137P851"/>
<evidence type="ECO:0000256" key="1">
    <source>
        <dbReference type="SAM" id="MobiDB-lite"/>
    </source>
</evidence>